<dbReference type="InterPro" id="IPR029752">
    <property type="entry name" value="D-isomer_DH_CS1"/>
</dbReference>
<keyword evidence="2 4" id="KW-0560">Oxidoreductase</keyword>
<gene>
    <name evidence="7" type="ORF">HRJ53_17160</name>
</gene>
<evidence type="ECO:0000259" key="6">
    <source>
        <dbReference type="Pfam" id="PF02826"/>
    </source>
</evidence>
<dbReference type="InterPro" id="IPR006140">
    <property type="entry name" value="D-isomer_DH_NAD-bd"/>
</dbReference>
<dbReference type="PROSITE" id="PS00670">
    <property type="entry name" value="D_2_HYDROXYACID_DH_2"/>
    <property type="match status" value="1"/>
</dbReference>
<dbReference type="PROSITE" id="PS00671">
    <property type="entry name" value="D_2_HYDROXYACID_DH_3"/>
    <property type="match status" value="1"/>
</dbReference>
<dbReference type="GO" id="GO:0030267">
    <property type="term" value="F:glyoxylate reductase (NADPH) activity"/>
    <property type="evidence" value="ECO:0007669"/>
    <property type="project" value="TreeGrafter"/>
</dbReference>
<dbReference type="Gene3D" id="3.40.50.720">
    <property type="entry name" value="NAD(P)-binding Rossmann-like Domain"/>
    <property type="match status" value="2"/>
</dbReference>
<organism evidence="7 8">
    <name type="scientific">Candidatus Acidiferrum panamense</name>
    <dbReference type="NCBI Taxonomy" id="2741543"/>
    <lineage>
        <taxon>Bacteria</taxon>
        <taxon>Pseudomonadati</taxon>
        <taxon>Acidobacteriota</taxon>
        <taxon>Terriglobia</taxon>
        <taxon>Candidatus Acidiferrales</taxon>
        <taxon>Candidatus Acidiferrum</taxon>
    </lineage>
</organism>
<dbReference type="InterPro" id="IPR029753">
    <property type="entry name" value="D-isomer_DH_CS"/>
</dbReference>
<dbReference type="PANTHER" id="PTHR10996:SF283">
    <property type="entry name" value="GLYOXYLATE_HYDROXYPYRUVATE REDUCTASE B"/>
    <property type="match status" value="1"/>
</dbReference>
<dbReference type="GO" id="GO:0016618">
    <property type="term" value="F:hydroxypyruvate reductase [NAD(P)H] activity"/>
    <property type="evidence" value="ECO:0007669"/>
    <property type="project" value="TreeGrafter"/>
</dbReference>
<evidence type="ECO:0000256" key="2">
    <source>
        <dbReference type="ARBA" id="ARBA00023002"/>
    </source>
</evidence>
<dbReference type="AlphaFoldDB" id="A0A7V8SY56"/>
<dbReference type="GO" id="GO:0051287">
    <property type="term" value="F:NAD binding"/>
    <property type="evidence" value="ECO:0007669"/>
    <property type="project" value="InterPro"/>
</dbReference>
<dbReference type="InterPro" id="IPR036291">
    <property type="entry name" value="NAD(P)-bd_dom_sf"/>
</dbReference>
<evidence type="ECO:0000313" key="7">
    <source>
        <dbReference type="EMBL" id="MBA0086713.1"/>
    </source>
</evidence>
<evidence type="ECO:0000256" key="1">
    <source>
        <dbReference type="ARBA" id="ARBA00005854"/>
    </source>
</evidence>
<dbReference type="SUPFAM" id="SSF52283">
    <property type="entry name" value="Formate/glycerate dehydrogenase catalytic domain-like"/>
    <property type="match status" value="1"/>
</dbReference>
<dbReference type="CDD" id="cd05301">
    <property type="entry name" value="GDH"/>
    <property type="match status" value="1"/>
</dbReference>
<dbReference type="SUPFAM" id="SSF51735">
    <property type="entry name" value="NAD(P)-binding Rossmann-fold domains"/>
    <property type="match status" value="1"/>
</dbReference>
<feature type="domain" description="D-isomer specific 2-hydroxyacid dehydrogenase catalytic" evidence="5">
    <location>
        <begin position="6"/>
        <end position="319"/>
    </location>
</feature>
<comment type="caution">
    <text evidence="7">The sequence shown here is derived from an EMBL/GenBank/DDBJ whole genome shotgun (WGS) entry which is preliminary data.</text>
</comment>
<evidence type="ECO:0000256" key="3">
    <source>
        <dbReference type="ARBA" id="ARBA00023027"/>
    </source>
</evidence>
<reference evidence="7" key="1">
    <citation type="submission" date="2020-06" db="EMBL/GenBank/DDBJ databases">
        <title>Legume-microbial interactions unlock mineral nutrients during tropical forest succession.</title>
        <authorList>
            <person name="Epihov D.Z."/>
        </authorList>
    </citation>
    <scope>NUCLEOTIDE SEQUENCE [LARGE SCALE GENOMIC DNA]</scope>
    <source>
        <strain evidence="7">Pan2503</strain>
    </source>
</reference>
<accession>A0A7V8SY56</accession>
<evidence type="ECO:0000313" key="8">
    <source>
        <dbReference type="Proteomes" id="UP000567293"/>
    </source>
</evidence>
<dbReference type="PROSITE" id="PS00065">
    <property type="entry name" value="D_2_HYDROXYACID_DH_1"/>
    <property type="match status" value="1"/>
</dbReference>
<keyword evidence="8" id="KW-1185">Reference proteome</keyword>
<dbReference type="EMBL" id="JACDQQ010001643">
    <property type="protein sequence ID" value="MBA0086713.1"/>
    <property type="molecule type" value="Genomic_DNA"/>
</dbReference>
<sequence length="325" mass="35792">MVKPKVLATHRLFDPARRILEENCDAEYWEKPERPPREEVLRRLKDKEALICLLTEKVNDELLQAAPKLKITANVAVGFDNIDVAACTKRGVIATNTPGVLDETTADFAWTLLMAVARRLGEGDALARSGNWKGWDLDQLVGTDVWGKTLGIVGFGRIGKAMARRASGFRMKVIYTDAVRAAAEAEQELRAEYRDMHALLAESDFISIHTPLLPETRGLFDAAKFERMKRTAFLVNTSRGPVVEEAALVTALESEKIAGAALDVFEKEPAIHPGLNRRNVVLAPHIASASLETRTKMACMAAENVIAAFEGRRPANILNPEVLKG</sequence>
<dbReference type="FunFam" id="3.40.50.720:FF:000203">
    <property type="entry name" value="D-3-phosphoglycerate dehydrogenase (SerA)"/>
    <property type="match status" value="1"/>
</dbReference>
<dbReference type="PANTHER" id="PTHR10996">
    <property type="entry name" value="2-HYDROXYACID DEHYDROGENASE-RELATED"/>
    <property type="match status" value="1"/>
</dbReference>
<keyword evidence="3" id="KW-0520">NAD</keyword>
<evidence type="ECO:0000256" key="4">
    <source>
        <dbReference type="RuleBase" id="RU003719"/>
    </source>
</evidence>
<dbReference type="InterPro" id="IPR006139">
    <property type="entry name" value="D-isomer_2_OHA_DH_cat_dom"/>
</dbReference>
<dbReference type="GO" id="GO:0005829">
    <property type="term" value="C:cytosol"/>
    <property type="evidence" value="ECO:0007669"/>
    <property type="project" value="TreeGrafter"/>
</dbReference>
<protein>
    <submittedName>
        <fullName evidence="7">D-glycerate dehydrogenase</fullName>
    </submittedName>
</protein>
<feature type="domain" description="D-isomer specific 2-hydroxyacid dehydrogenase NAD-binding" evidence="6">
    <location>
        <begin position="111"/>
        <end position="287"/>
    </location>
</feature>
<proteinExistence type="inferred from homology"/>
<dbReference type="Pfam" id="PF02826">
    <property type="entry name" value="2-Hacid_dh_C"/>
    <property type="match status" value="1"/>
</dbReference>
<dbReference type="InterPro" id="IPR050223">
    <property type="entry name" value="D-isomer_2-hydroxyacid_DH"/>
</dbReference>
<evidence type="ECO:0000259" key="5">
    <source>
        <dbReference type="Pfam" id="PF00389"/>
    </source>
</evidence>
<dbReference type="Pfam" id="PF00389">
    <property type="entry name" value="2-Hacid_dh"/>
    <property type="match status" value="1"/>
</dbReference>
<dbReference type="Proteomes" id="UP000567293">
    <property type="component" value="Unassembled WGS sequence"/>
</dbReference>
<comment type="similarity">
    <text evidence="1 4">Belongs to the D-isomer specific 2-hydroxyacid dehydrogenase family.</text>
</comment>
<name>A0A7V8SY56_9BACT</name>